<feature type="domain" description="Hydantoinase B/oxoprolinase" evidence="1">
    <location>
        <begin position="10"/>
        <end position="524"/>
    </location>
</feature>
<evidence type="ECO:0000313" key="3">
    <source>
        <dbReference type="Proteomes" id="UP000766629"/>
    </source>
</evidence>
<sequence length="553" mass="58885">MTALSQDLSPARLQVMWNRLLAVVEEQGQTLIRAAFSPIVRECGDISAGIFDVQGRMLAQAVTGTPGHINTMAEAVMHLRERFPVEVMKPGDIYMTNDPWLASGHLNDFLLMMPAFKNGKVVGFTSCTSHLVDLGGLGMGPEGSDIYDEGLLIPPCKLVEEGAPNALLMDIIRANSREPIANEGDIYALIACCEAGVKRLTGMMEEFGIDDLDALGAYIIETSRRGTLEAIAEVPEGVYKNVLKMDGYENELELHAALTVTKDGMHVDFTGTSGCSGKGINVPLNYATAYTVFALRCIVGPDIPNNAGSLEPFTVDGPKGCILNAQRPVPVAMRHTLGQVTPDLVLGCLHQALPDQVPAEGASCMFDLPMRHAPEVARDGGRAFAIEPVHNGGTGARPHADGLSATAYPSGVYGSQVEITEAVAPVIMWRRELRPDSGGAGKYRGGLGQRIEMTASNGAPFIVFLSVERLKFPALGRMGGQPGAPGRIRFRDGEQDIPGKGELRVEADDYLIFETPGGGGFGDPAERDPEALALDLKRGLVTEEGASAYGGGK</sequence>
<dbReference type="InterPro" id="IPR003692">
    <property type="entry name" value="Hydantoinase_B"/>
</dbReference>
<dbReference type="InterPro" id="IPR045079">
    <property type="entry name" value="Oxoprolinase-like"/>
</dbReference>
<dbReference type="Pfam" id="PF02538">
    <property type="entry name" value="Hydantoinase_B"/>
    <property type="match status" value="1"/>
</dbReference>
<protein>
    <submittedName>
        <fullName evidence="2">Hydantoinase B/oxoprolinase family protein</fullName>
    </submittedName>
</protein>
<accession>A0ABS7NIY5</accession>
<evidence type="ECO:0000259" key="1">
    <source>
        <dbReference type="Pfam" id="PF02538"/>
    </source>
</evidence>
<reference evidence="2 3" key="1">
    <citation type="submission" date="2021-06" db="EMBL/GenBank/DDBJ databases">
        <title>50 bacteria genomes isolated from Dapeng, Shenzhen, China.</title>
        <authorList>
            <person name="Zheng W."/>
            <person name="Yu S."/>
            <person name="Huang Y."/>
        </authorList>
    </citation>
    <scope>NUCLEOTIDE SEQUENCE [LARGE SCALE GENOMIC DNA]</scope>
    <source>
        <strain evidence="2 3">DP1N14-2</strain>
    </source>
</reference>
<name>A0ABS7NIY5_9RHOB</name>
<evidence type="ECO:0000313" key="2">
    <source>
        <dbReference type="EMBL" id="MBY6141168.1"/>
    </source>
</evidence>
<organism evidence="2 3">
    <name type="scientific">Leisingera daeponensis</name>
    <dbReference type="NCBI Taxonomy" id="405746"/>
    <lineage>
        <taxon>Bacteria</taxon>
        <taxon>Pseudomonadati</taxon>
        <taxon>Pseudomonadota</taxon>
        <taxon>Alphaproteobacteria</taxon>
        <taxon>Rhodobacterales</taxon>
        <taxon>Roseobacteraceae</taxon>
        <taxon>Leisingera</taxon>
    </lineage>
</organism>
<gene>
    <name evidence="2" type="ORF">KUV26_17155</name>
</gene>
<dbReference type="Proteomes" id="UP000766629">
    <property type="component" value="Unassembled WGS sequence"/>
</dbReference>
<proteinExistence type="predicted"/>
<dbReference type="PANTHER" id="PTHR11365:SF23">
    <property type="entry name" value="HYPOTHETICAL 5-OXOPROLINASE (EUROFUNG)-RELATED"/>
    <property type="match status" value="1"/>
</dbReference>
<comment type="caution">
    <text evidence="2">The sequence shown here is derived from an EMBL/GenBank/DDBJ whole genome shotgun (WGS) entry which is preliminary data.</text>
</comment>
<keyword evidence="3" id="KW-1185">Reference proteome</keyword>
<dbReference type="PANTHER" id="PTHR11365">
    <property type="entry name" value="5-OXOPROLINASE RELATED"/>
    <property type="match status" value="1"/>
</dbReference>
<dbReference type="EMBL" id="JAHVJA010000009">
    <property type="protein sequence ID" value="MBY6141168.1"/>
    <property type="molecule type" value="Genomic_DNA"/>
</dbReference>
<dbReference type="RefSeq" id="WP_222509255.1">
    <property type="nucleotide sequence ID" value="NZ_JAHVJA010000009.1"/>
</dbReference>